<dbReference type="Gene3D" id="3.40.630.30">
    <property type="match status" value="1"/>
</dbReference>
<dbReference type="RefSeq" id="WP_381425064.1">
    <property type="nucleotide sequence ID" value="NZ_JBHSDH010000013.1"/>
</dbReference>
<reference evidence="3" key="1">
    <citation type="journal article" date="2019" name="Int. J. Syst. Evol. Microbiol.">
        <title>The Global Catalogue of Microorganisms (GCM) 10K type strain sequencing project: providing services to taxonomists for standard genome sequencing and annotation.</title>
        <authorList>
            <consortium name="The Broad Institute Genomics Platform"/>
            <consortium name="The Broad Institute Genome Sequencing Center for Infectious Disease"/>
            <person name="Wu L."/>
            <person name="Ma J."/>
        </authorList>
    </citation>
    <scope>NUCLEOTIDE SEQUENCE [LARGE SCALE GENOMIC DNA]</scope>
    <source>
        <strain evidence="3">CECT 8531</strain>
    </source>
</reference>
<dbReference type="Pfam" id="PF13673">
    <property type="entry name" value="Acetyltransf_10"/>
    <property type="match status" value="1"/>
</dbReference>
<evidence type="ECO:0000313" key="3">
    <source>
        <dbReference type="Proteomes" id="UP001595887"/>
    </source>
</evidence>
<gene>
    <name evidence="2" type="ORF">ACFOWX_12720</name>
</gene>
<dbReference type="EMBL" id="JBHSDH010000013">
    <property type="protein sequence ID" value="MFC4293280.1"/>
    <property type="molecule type" value="Genomic_DNA"/>
</dbReference>
<dbReference type="InterPro" id="IPR000182">
    <property type="entry name" value="GNAT_dom"/>
</dbReference>
<dbReference type="CDD" id="cd04301">
    <property type="entry name" value="NAT_SF"/>
    <property type="match status" value="1"/>
</dbReference>
<dbReference type="PANTHER" id="PTHR43451:SF1">
    <property type="entry name" value="ACETYLTRANSFERASE"/>
    <property type="match status" value="1"/>
</dbReference>
<dbReference type="EC" id="2.3.-.-" evidence="2"/>
<accession>A0ABV8RJ45</accession>
<protein>
    <submittedName>
        <fullName evidence="2">GNAT family N-acetyltransferase</fullName>
        <ecNumber evidence="2">2.3.-.-</ecNumber>
    </submittedName>
</protein>
<keyword evidence="2" id="KW-0808">Transferase</keyword>
<sequence length="140" mass="15658">MYDAVHALPSPYSEAQRRAWMPEPRQGDEWNARLCRQHIVIADIAGHTAGFMSLEPQDDASLGYVDFAYILPQYRGQGIFAALYGWIEARALGAGITRLTTHASLAARPAFEREGFTVTQEETVTIGAEQLRRFAMTKKI</sequence>
<dbReference type="Proteomes" id="UP001595887">
    <property type="component" value="Unassembled WGS sequence"/>
</dbReference>
<organism evidence="2 3">
    <name type="scientific">Sphingorhabdus arenilitoris</name>
    <dbReference type="NCBI Taxonomy" id="1490041"/>
    <lineage>
        <taxon>Bacteria</taxon>
        <taxon>Pseudomonadati</taxon>
        <taxon>Pseudomonadota</taxon>
        <taxon>Alphaproteobacteria</taxon>
        <taxon>Sphingomonadales</taxon>
        <taxon>Sphingomonadaceae</taxon>
        <taxon>Sphingorhabdus</taxon>
    </lineage>
</organism>
<feature type="domain" description="N-acetyltransferase" evidence="1">
    <location>
        <begin position="1"/>
        <end position="140"/>
    </location>
</feature>
<dbReference type="PROSITE" id="PS51186">
    <property type="entry name" value="GNAT"/>
    <property type="match status" value="1"/>
</dbReference>
<keyword evidence="3" id="KW-1185">Reference proteome</keyword>
<evidence type="ECO:0000313" key="2">
    <source>
        <dbReference type="EMBL" id="MFC4293280.1"/>
    </source>
</evidence>
<evidence type="ECO:0000259" key="1">
    <source>
        <dbReference type="PROSITE" id="PS51186"/>
    </source>
</evidence>
<dbReference type="PANTHER" id="PTHR43451">
    <property type="entry name" value="ACETYLTRANSFERASE (GNAT) FAMILY PROTEIN"/>
    <property type="match status" value="1"/>
</dbReference>
<comment type="caution">
    <text evidence="2">The sequence shown here is derived from an EMBL/GenBank/DDBJ whole genome shotgun (WGS) entry which is preliminary data.</text>
</comment>
<dbReference type="InterPro" id="IPR052564">
    <property type="entry name" value="N-acetyltrans/Recomb-assoc"/>
</dbReference>
<name>A0ABV8RJ45_9SPHN</name>
<keyword evidence="2" id="KW-0012">Acyltransferase</keyword>
<dbReference type="InterPro" id="IPR016181">
    <property type="entry name" value="Acyl_CoA_acyltransferase"/>
</dbReference>
<proteinExistence type="predicted"/>
<dbReference type="SUPFAM" id="SSF55729">
    <property type="entry name" value="Acyl-CoA N-acyltransferases (Nat)"/>
    <property type="match status" value="1"/>
</dbReference>
<dbReference type="GO" id="GO:0016746">
    <property type="term" value="F:acyltransferase activity"/>
    <property type="evidence" value="ECO:0007669"/>
    <property type="project" value="UniProtKB-KW"/>
</dbReference>